<dbReference type="Pfam" id="PF01656">
    <property type="entry name" value="CbiA"/>
    <property type="match status" value="1"/>
</dbReference>
<accession>A0A021VLK1</accession>
<dbReference type="GO" id="GO:0005524">
    <property type="term" value="F:ATP binding"/>
    <property type="evidence" value="ECO:0007669"/>
    <property type="project" value="TreeGrafter"/>
</dbReference>
<dbReference type="GO" id="GO:0005829">
    <property type="term" value="C:cytosol"/>
    <property type="evidence" value="ECO:0007669"/>
    <property type="project" value="TreeGrafter"/>
</dbReference>
<evidence type="ECO:0000259" key="1">
    <source>
        <dbReference type="Pfam" id="PF01656"/>
    </source>
</evidence>
<reference evidence="2 3" key="1">
    <citation type="submission" date="2014-01" db="EMBL/GenBank/DDBJ databases">
        <title>Actinotalea ferrariae CF5-4.</title>
        <authorList>
            <person name="Chen F."/>
            <person name="Li Y."/>
            <person name="Wang G."/>
        </authorList>
    </citation>
    <scope>NUCLEOTIDE SEQUENCE [LARGE SCALE GENOMIC DNA]</scope>
    <source>
        <strain evidence="2 3">CF5-4</strain>
    </source>
</reference>
<dbReference type="SUPFAM" id="SSF52540">
    <property type="entry name" value="P-loop containing nucleoside triphosphate hydrolases"/>
    <property type="match status" value="1"/>
</dbReference>
<dbReference type="AlphaFoldDB" id="A0A021VLK1"/>
<comment type="caution">
    <text evidence="2">The sequence shown here is derived from an EMBL/GenBank/DDBJ whole genome shotgun (WGS) entry which is preliminary data.</text>
</comment>
<dbReference type="RefSeq" id="WP_052023241.1">
    <property type="nucleotide sequence ID" value="NZ_AXCW01000386.1"/>
</dbReference>
<dbReference type="GO" id="GO:0016887">
    <property type="term" value="F:ATP hydrolysis activity"/>
    <property type="evidence" value="ECO:0007669"/>
    <property type="project" value="TreeGrafter"/>
</dbReference>
<dbReference type="InterPro" id="IPR002586">
    <property type="entry name" value="CobQ/CobB/MinD/ParA_Nub-bd_dom"/>
</dbReference>
<evidence type="ECO:0000313" key="3">
    <source>
        <dbReference type="Proteomes" id="UP000019753"/>
    </source>
</evidence>
<proteinExistence type="predicted"/>
<feature type="non-terminal residue" evidence="2">
    <location>
        <position position="229"/>
    </location>
</feature>
<sequence>MAVVGAAGGVGASTLACLLARRRAAAGDRVVLVDLDPGGGGLDVLLGVEQLPGARWSDLRHTGSGVGAGSLLAALPHWRGVAVVSGDGQRATGDAVPGPDPGAVLAVLDAVTGAGGLVVVDASARAVGALPAWGVAARRTDVSVLVTAQDVLGVAAALGARPLLGGDTGALVLRTRRAPVVAPLEAARAVGLRHVATLPADRSVGPSTDRGLGPVPGRALSRAVSRVDA</sequence>
<dbReference type="Proteomes" id="UP000019753">
    <property type="component" value="Unassembled WGS sequence"/>
</dbReference>
<name>A0A021VLK1_9CELL</name>
<dbReference type="GO" id="GO:0009898">
    <property type="term" value="C:cytoplasmic side of plasma membrane"/>
    <property type="evidence" value="ECO:0007669"/>
    <property type="project" value="TreeGrafter"/>
</dbReference>
<dbReference type="EMBL" id="AXCW01000386">
    <property type="protein sequence ID" value="EYR61963.1"/>
    <property type="molecule type" value="Genomic_DNA"/>
</dbReference>
<protein>
    <submittedName>
        <fullName evidence="2">Septum formation initiator</fullName>
    </submittedName>
</protein>
<dbReference type="Gene3D" id="3.40.50.300">
    <property type="entry name" value="P-loop containing nucleotide triphosphate hydrolases"/>
    <property type="match status" value="1"/>
</dbReference>
<keyword evidence="3" id="KW-1185">Reference proteome</keyword>
<feature type="domain" description="CobQ/CobB/MinD/ParA nucleotide binding" evidence="1">
    <location>
        <begin position="2"/>
        <end position="40"/>
    </location>
</feature>
<dbReference type="InterPro" id="IPR050625">
    <property type="entry name" value="ParA/MinD_ATPase"/>
</dbReference>
<dbReference type="InterPro" id="IPR027417">
    <property type="entry name" value="P-loop_NTPase"/>
</dbReference>
<gene>
    <name evidence="2" type="ORF">N866_13720</name>
</gene>
<dbReference type="PANTHER" id="PTHR43384:SF11">
    <property type="entry name" value="SEPTUM SITE DETERMINING PROTEIN"/>
    <property type="match status" value="1"/>
</dbReference>
<dbReference type="GO" id="GO:0051782">
    <property type="term" value="P:negative regulation of cell division"/>
    <property type="evidence" value="ECO:0007669"/>
    <property type="project" value="TreeGrafter"/>
</dbReference>
<organism evidence="2 3">
    <name type="scientific">Actinotalea ferrariae CF5-4</name>
    <dbReference type="NCBI Taxonomy" id="948458"/>
    <lineage>
        <taxon>Bacteria</taxon>
        <taxon>Bacillati</taxon>
        <taxon>Actinomycetota</taxon>
        <taxon>Actinomycetes</taxon>
        <taxon>Micrococcales</taxon>
        <taxon>Cellulomonadaceae</taxon>
        <taxon>Actinotalea</taxon>
    </lineage>
</organism>
<evidence type="ECO:0000313" key="2">
    <source>
        <dbReference type="EMBL" id="EYR61963.1"/>
    </source>
</evidence>
<dbReference type="PANTHER" id="PTHR43384">
    <property type="entry name" value="SEPTUM SITE-DETERMINING PROTEIN MIND HOMOLOG, CHLOROPLASTIC-RELATED"/>
    <property type="match status" value="1"/>
</dbReference>